<evidence type="ECO:0000313" key="3">
    <source>
        <dbReference type="Proteomes" id="UP001527882"/>
    </source>
</evidence>
<dbReference type="Gene3D" id="3.20.20.100">
    <property type="entry name" value="NADP-dependent oxidoreductase domain"/>
    <property type="match status" value="1"/>
</dbReference>
<protein>
    <submittedName>
        <fullName evidence="2">Aldo/keto reductase</fullName>
    </submittedName>
</protein>
<dbReference type="InterPro" id="IPR023210">
    <property type="entry name" value="NADP_OxRdtase_dom"/>
</dbReference>
<keyword evidence="3" id="KW-1185">Reference proteome</keyword>
<feature type="domain" description="NADP-dependent oxidoreductase" evidence="1">
    <location>
        <begin position="16"/>
        <end position="215"/>
    </location>
</feature>
<evidence type="ECO:0000259" key="1">
    <source>
        <dbReference type="Pfam" id="PF00248"/>
    </source>
</evidence>
<sequence>MQMRTLGKTGEKISMLGLGGFHLLEISKSEGKAIIDRYLDAGGNYVETAYSYGKGESEKKIGQVVKDRRNSMFLVSKCPARDRKTASELIDESLRNLNTDHVDLMLFHGVKSFEEVNEIFSEEGAVRAFEEAKEAGKIRYIGMSMHGWADTLIESIHRYPMDAVMHTFNYFDRFNFPTSESELIPLCQEKGIGIIGMKPVADGLLYRSPEQAFRYAFSLPVSTVVAGFNTMEMLEMDLKLAEDFTPMTEEEKEDLFRTAPELGNYVCRLCSKCEPAPHDLPIEKIFQLEGMYDRQLRDGKVRDAAEFALRDRLRHWFGTQNVAMERYAELNVNPEHFNDCKELEKLCPYHLPIVNKLEIAHYKLTGQKEPF</sequence>
<dbReference type="EMBL" id="JAQAGZ010000017">
    <property type="protein sequence ID" value="MCZ8515475.1"/>
    <property type="molecule type" value="Genomic_DNA"/>
</dbReference>
<dbReference type="InterPro" id="IPR036812">
    <property type="entry name" value="NAD(P)_OxRdtase_dom_sf"/>
</dbReference>
<dbReference type="Pfam" id="PF00248">
    <property type="entry name" value="Aldo_ket_red"/>
    <property type="match status" value="1"/>
</dbReference>
<dbReference type="CDD" id="cd19100">
    <property type="entry name" value="AKR_unchar"/>
    <property type="match status" value="1"/>
</dbReference>
<gene>
    <name evidence="2" type="ORF">O9H85_24330</name>
</gene>
<dbReference type="Proteomes" id="UP001527882">
    <property type="component" value="Unassembled WGS sequence"/>
</dbReference>
<organism evidence="2 3">
    <name type="scientific">Paenibacillus gyeongsangnamensis</name>
    <dbReference type="NCBI Taxonomy" id="3388067"/>
    <lineage>
        <taxon>Bacteria</taxon>
        <taxon>Bacillati</taxon>
        <taxon>Bacillota</taxon>
        <taxon>Bacilli</taxon>
        <taxon>Bacillales</taxon>
        <taxon>Paenibacillaceae</taxon>
        <taxon>Paenibacillus</taxon>
    </lineage>
</organism>
<dbReference type="RefSeq" id="WP_269883996.1">
    <property type="nucleotide sequence ID" value="NZ_JAQAGZ010000017.1"/>
</dbReference>
<dbReference type="PANTHER" id="PTHR43312">
    <property type="entry name" value="D-THREO-ALDOSE 1-DEHYDROGENASE"/>
    <property type="match status" value="1"/>
</dbReference>
<reference evidence="2 3" key="1">
    <citation type="submission" date="2022-12" db="EMBL/GenBank/DDBJ databases">
        <title>Draft genome sequence of Paenibacillus sp. dW9.</title>
        <authorList>
            <person name="Choi E.-W."/>
            <person name="Kim D.-U."/>
        </authorList>
    </citation>
    <scope>NUCLEOTIDE SEQUENCE [LARGE SCALE GENOMIC DNA]</scope>
    <source>
        <strain evidence="3">dW9</strain>
    </source>
</reference>
<proteinExistence type="predicted"/>
<dbReference type="InterPro" id="IPR053135">
    <property type="entry name" value="AKR2_Oxidoreductase"/>
</dbReference>
<dbReference type="SUPFAM" id="SSF51430">
    <property type="entry name" value="NAD(P)-linked oxidoreductase"/>
    <property type="match status" value="1"/>
</dbReference>
<dbReference type="PANTHER" id="PTHR43312:SF1">
    <property type="entry name" value="NADP-DEPENDENT OXIDOREDUCTASE DOMAIN-CONTAINING PROTEIN"/>
    <property type="match status" value="1"/>
</dbReference>
<comment type="caution">
    <text evidence="2">The sequence shown here is derived from an EMBL/GenBank/DDBJ whole genome shotgun (WGS) entry which is preliminary data.</text>
</comment>
<accession>A0ABT4QF13</accession>
<evidence type="ECO:0000313" key="2">
    <source>
        <dbReference type="EMBL" id="MCZ8515475.1"/>
    </source>
</evidence>
<name>A0ABT4QF13_9BACL</name>